<dbReference type="RefSeq" id="WP_310884870.1">
    <property type="nucleotide sequence ID" value="NZ_CP121646.1"/>
</dbReference>
<dbReference type="EMBL" id="CP121646">
    <property type="protein sequence ID" value="WFU61279.1"/>
    <property type="molecule type" value="Genomic_DNA"/>
</dbReference>
<protein>
    <recommendedName>
        <fullName evidence="3">Bacteriophage-related protein</fullName>
    </recommendedName>
</protein>
<keyword evidence="2" id="KW-1185">Reference proteome</keyword>
<dbReference type="SUPFAM" id="SSF109709">
    <property type="entry name" value="KorB DNA-binding domain-like"/>
    <property type="match status" value="1"/>
</dbReference>
<name>A0ABY8J9B2_9BRAD</name>
<evidence type="ECO:0000313" key="1">
    <source>
        <dbReference type="EMBL" id="WFU61279.1"/>
    </source>
</evidence>
<evidence type="ECO:0000313" key="2">
    <source>
        <dbReference type="Proteomes" id="UP001221546"/>
    </source>
</evidence>
<proteinExistence type="predicted"/>
<evidence type="ECO:0008006" key="3">
    <source>
        <dbReference type="Google" id="ProtNLM"/>
    </source>
</evidence>
<sequence length="145" mass="16100">MTRPVPITIGAPGRPKLSRDGRTIVVSIPISLRRQGGRKRVVTPADSSPWSPAPTRIDNTMIKALVRAHRWRGMLESNLFASVRDLARAEKINESYLCRVLRLTLLSPTLTEAIINGQQPIGLDLSSLLKSLPAEWDKQEALLSR</sequence>
<reference evidence="1 2" key="1">
    <citation type="submission" date="2023-04" db="EMBL/GenBank/DDBJ databases">
        <title>Australian commercial rhizobial inoculants.</title>
        <authorList>
            <person name="Kohlmeier M.G."/>
            <person name="O'Hara G.W."/>
            <person name="Colombi E."/>
            <person name="Ramsay J.P."/>
            <person name="Terpolilli J."/>
        </authorList>
    </citation>
    <scope>NUCLEOTIDE SEQUENCE [LARGE SCALE GENOMIC DNA]</scope>
    <source>
        <strain evidence="1 2">CB627</strain>
    </source>
</reference>
<gene>
    <name evidence="1" type="ORF">QA636_27675</name>
</gene>
<organism evidence="1 2">
    <name type="scientific">Bradyrhizobium brasilense</name>
    <dbReference type="NCBI Taxonomy" id="1419277"/>
    <lineage>
        <taxon>Bacteria</taxon>
        <taxon>Pseudomonadati</taxon>
        <taxon>Pseudomonadota</taxon>
        <taxon>Alphaproteobacteria</taxon>
        <taxon>Hyphomicrobiales</taxon>
        <taxon>Nitrobacteraceae</taxon>
        <taxon>Bradyrhizobium</taxon>
    </lineage>
</organism>
<accession>A0ABY8J9B2</accession>
<dbReference type="Proteomes" id="UP001221546">
    <property type="component" value="Chromosome"/>
</dbReference>